<dbReference type="InterPro" id="IPR029058">
    <property type="entry name" value="AB_hydrolase_fold"/>
</dbReference>
<name>A0ABU2HF40_9GAMM</name>
<comment type="caution">
    <text evidence="1">The sequence shown here is derived from an EMBL/GenBank/DDBJ whole genome shotgun (WGS) entry which is preliminary data.</text>
</comment>
<protein>
    <recommendedName>
        <fullName evidence="3">Serine aminopeptidase, S33</fullName>
    </recommendedName>
</protein>
<reference evidence="1" key="1">
    <citation type="submission" date="2023-09" db="EMBL/GenBank/DDBJ databases">
        <title>Marinobacter sediminicola sp. nov. and Marinobacter maritimum sp. nov., isolated from marine sediment.</title>
        <authorList>
            <person name="An J."/>
        </authorList>
    </citation>
    <scope>NUCLEOTIDE SEQUENCE</scope>
    <source>
        <strain evidence="1">F60267</strain>
    </source>
</reference>
<keyword evidence="2" id="KW-1185">Reference proteome</keyword>
<dbReference type="Proteomes" id="UP001267407">
    <property type="component" value="Unassembled WGS sequence"/>
</dbReference>
<proteinExistence type="predicted"/>
<evidence type="ECO:0008006" key="3">
    <source>
        <dbReference type="Google" id="ProtNLM"/>
    </source>
</evidence>
<evidence type="ECO:0000313" key="2">
    <source>
        <dbReference type="Proteomes" id="UP001267407"/>
    </source>
</evidence>
<dbReference type="RefSeq" id="WP_310965853.1">
    <property type="nucleotide sequence ID" value="NZ_JAVMBO010000007.1"/>
</dbReference>
<evidence type="ECO:0000313" key="1">
    <source>
        <dbReference type="EMBL" id="MDS1309644.1"/>
    </source>
</evidence>
<organism evidence="1 2">
    <name type="scientific">Marinobacter xiaoshiensis</name>
    <dbReference type="NCBI Taxonomy" id="3073652"/>
    <lineage>
        <taxon>Bacteria</taxon>
        <taxon>Pseudomonadati</taxon>
        <taxon>Pseudomonadota</taxon>
        <taxon>Gammaproteobacteria</taxon>
        <taxon>Pseudomonadales</taxon>
        <taxon>Marinobacteraceae</taxon>
        <taxon>Marinobacter</taxon>
    </lineage>
</organism>
<accession>A0ABU2HF40</accession>
<dbReference type="Gene3D" id="3.40.50.1820">
    <property type="entry name" value="alpha/beta hydrolase"/>
    <property type="match status" value="1"/>
</dbReference>
<gene>
    <name evidence="1" type="ORF">RKA07_05900</name>
</gene>
<dbReference type="SUPFAM" id="SSF53474">
    <property type="entry name" value="alpha/beta-Hydrolases"/>
    <property type="match status" value="1"/>
</dbReference>
<dbReference type="EMBL" id="JAVMBO010000007">
    <property type="protein sequence ID" value="MDS1309644.1"/>
    <property type="molecule type" value="Genomic_DNA"/>
</dbReference>
<sequence>MNQPDSHSVVTEACHNLTARLFTADSAEVRGICVLAPATGVAQYLYDDFARWLNTQGFHALTFDYEGMGLSVNGHVKDSKSDKLSWGKYDCPAVLAFVKDKFNDLKKAL</sequence>